<dbReference type="AlphaFoldDB" id="A0A2P5P8F3"/>
<dbReference type="Pfam" id="PF18657">
    <property type="entry name" value="YDG"/>
    <property type="match status" value="8"/>
</dbReference>
<feature type="domain" description="YDG" evidence="1">
    <location>
        <begin position="577"/>
        <end position="647"/>
    </location>
</feature>
<accession>A0A2P5P8F3</accession>
<evidence type="ECO:0000313" key="3">
    <source>
        <dbReference type="Proteomes" id="UP000235653"/>
    </source>
</evidence>
<evidence type="ECO:0000313" key="2">
    <source>
        <dbReference type="EMBL" id="PPD58582.1"/>
    </source>
</evidence>
<dbReference type="RefSeq" id="WP_102330066.1">
    <property type="nucleotide sequence ID" value="NZ_CP058566.2"/>
</dbReference>
<feature type="domain" description="YDG" evidence="1">
    <location>
        <begin position="659"/>
        <end position="737"/>
    </location>
</feature>
<dbReference type="EMBL" id="JQAN02000006">
    <property type="protein sequence ID" value="PPD58582.1"/>
    <property type="molecule type" value="Genomic_DNA"/>
</dbReference>
<feature type="domain" description="YDG" evidence="1">
    <location>
        <begin position="248"/>
        <end position="319"/>
    </location>
</feature>
<dbReference type="OrthoDB" id="818293at2"/>
<dbReference type="InterPro" id="IPR041248">
    <property type="entry name" value="YDG"/>
</dbReference>
<organism evidence="2 3">
    <name type="scientific">Dehalogenimonas etheniformans</name>
    <dbReference type="NCBI Taxonomy" id="1536648"/>
    <lineage>
        <taxon>Bacteria</taxon>
        <taxon>Bacillati</taxon>
        <taxon>Chloroflexota</taxon>
        <taxon>Dehalococcoidia</taxon>
        <taxon>Dehalococcoidales</taxon>
        <taxon>Dehalococcoidaceae</taxon>
        <taxon>Dehalogenimonas</taxon>
    </lineage>
</organism>
<gene>
    <name evidence="2" type="ORF">JP09_001480</name>
</gene>
<protein>
    <recommendedName>
        <fullName evidence="1">YDG domain-containing protein</fullName>
    </recommendedName>
</protein>
<comment type="caution">
    <text evidence="2">The sequence shown here is derived from an EMBL/GenBank/DDBJ whole genome shotgun (WGS) entry which is preliminary data.</text>
</comment>
<dbReference type="Proteomes" id="UP000235653">
    <property type="component" value="Unassembled WGS sequence"/>
</dbReference>
<keyword evidence="3" id="KW-1185">Reference proteome</keyword>
<feature type="domain" description="YDG" evidence="1">
    <location>
        <begin position="79"/>
        <end position="158"/>
    </location>
</feature>
<feature type="domain" description="YDG" evidence="1">
    <location>
        <begin position="502"/>
        <end position="565"/>
    </location>
</feature>
<proteinExistence type="predicted"/>
<evidence type="ECO:0000259" key="1">
    <source>
        <dbReference type="Pfam" id="PF18657"/>
    </source>
</evidence>
<sequence length="783" mass="81700">MHSWYAAQARLFVFADSPGGRVQGTLYSANTYGDAGGSGVLTIHVNNGYQWGFIIQGTNFDSTRLLYGDLTIDTFNVIKELTVTGISSDNKMYDGTTGAGLQIDSPGLIGVEPGDDVSLLMSNPSGTFNDRNIGTGKPITVSGLSLGGDDASGYYINPIITADIAPLPIIVTAVPDTKTYDGTTLSNATPSLSIPLAAGDMNDSFIQTFDNRNAGAVKSLTPSGIVNDGNGGRNYAYTFIDATGGITKLPITVSSLTDTKTYDGTVSSSKIPSLSIGLATGDTTHSFRQIFDDRNAGTGKTLIPAGAVNDGNNGNNYDATFISAATGEIQKLPVTISAVADFKTYDGRVLSSGIPTLSAPAMEGDTPAFSQTFDNRNVGTCKKLTPAGVIADGNNGANYSYTFLSVTSGQIDKLAITIIASPDRKMYDGTGFSSAAPSVFPGLAQGDSDSFTQQFADKNAGTNKTIFASGRVDDGNDGENYSYTYRNDTTGVVDKLPISIFAVPDSKVYDGTNTSSATPKTSQPVSVGDIWSFKQSYDNRNAGAAKTLTPFGAVVDGNGGANYACTFISVSTGEIIKKPVSVAAVSDSKTYDGTTSSTGNPLVLTDLGFGDSEYKFNQNFDNKNAGTGKQLIPSGVILDGNDGKNYDYSFFSAEGWILPKPVTVIGVAAQNKTFDGTTDCKVDVSTATLSGLVGSDAASLVTFEVAGSFDNSEVGVGKSVVISGLSLTGLDANNYVCIPPALNADILEKPRQGVVNSIFAVLGTGIVLGGFVMFWRRRKQRVI</sequence>
<feature type="domain" description="YDG" evidence="1">
    <location>
        <begin position="332"/>
        <end position="401"/>
    </location>
</feature>
<name>A0A2P5P8F3_9CHLR</name>
<feature type="domain" description="YDG" evidence="1">
    <location>
        <begin position="169"/>
        <end position="237"/>
    </location>
</feature>
<reference evidence="2 3" key="1">
    <citation type="journal article" date="2017" name="ISME J.">
        <title>Grape pomace compost harbors organohalide-respiring Dehalogenimonas species with novel reductive dehalogenase genes.</title>
        <authorList>
            <person name="Yang Y."/>
            <person name="Higgins S.A."/>
            <person name="Yan J."/>
            <person name="Simsir B."/>
            <person name="Chourey K."/>
            <person name="Iyer R."/>
            <person name="Hettich R.L."/>
            <person name="Baldwin B."/>
            <person name="Ogles D.M."/>
            <person name="Loffler F.E."/>
        </authorList>
    </citation>
    <scope>NUCLEOTIDE SEQUENCE [LARGE SCALE GENOMIC DNA]</scope>
    <source>
        <strain evidence="2 3">GP</strain>
    </source>
</reference>
<feature type="domain" description="YDG" evidence="1">
    <location>
        <begin position="415"/>
        <end position="484"/>
    </location>
</feature>